<keyword evidence="4 7" id="KW-0560">Oxidoreductase</keyword>
<sequence length="206" mass="23208">CDPAWNSVSKELTHKFFDKTRREWNPGSRAVIRLIFHDCGTWDKYQELKGGCDGSLLLSPEELGCNENKGIEDISAYVKGIAEKYRPPDPRVKIWIGRQDSSVPAPDGGPLDINAPAKDFWNIFKAKGFDERDLAALLGLQPQINCSSKYHSSILDVKYHKETSTKPNSIVVFRSDEKLAKFGHVGEEFLAFIDNQGKCNEEFEDA</sequence>
<dbReference type="Pfam" id="PF00141">
    <property type="entry name" value="peroxidase"/>
    <property type="match status" value="1"/>
</dbReference>
<name>A0A9P4KBP5_9PLEO</name>
<evidence type="ECO:0000259" key="8">
    <source>
        <dbReference type="Pfam" id="PF00141"/>
    </source>
</evidence>
<accession>A0A9P4KBP5</accession>
<dbReference type="InterPro" id="IPR044831">
    <property type="entry name" value="Ccp1-like"/>
</dbReference>
<dbReference type="AlphaFoldDB" id="A0A9P4KBP5"/>
<feature type="domain" description="Plant heme peroxidase family profile" evidence="8">
    <location>
        <begin position="26"/>
        <end position="86"/>
    </location>
</feature>
<evidence type="ECO:0000256" key="6">
    <source>
        <dbReference type="RuleBase" id="RU004241"/>
    </source>
</evidence>
<dbReference type="OrthoDB" id="2113341at2759"/>
<gene>
    <name evidence="9" type="ORF">CC78DRAFT_416246</name>
</gene>
<dbReference type="EC" id="1.11.1.-" evidence="7"/>
<keyword evidence="2" id="KW-0349">Heme</keyword>
<keyword evidence="5" id="KW-0408">Iron</keyword>
<dbReference type="InterPro" id="IPR019794">
    <property type="entry name" value="Peroxidases_AS"/>
</dbReference>
<dbReference type="PANTHER" id="PTHR31356">
    <property type="entry name" value="THYLAKOID LUMENAL 29 KDA PROTEIN, CHLOROPLASTIC-RELATED"/>
    <property type="match status" value="1"/>
</dbReference>
<comment type="similarity">
    <text evidence="6">Belongs to the peroxidase family.</text>
</comment>
<dbReference type="PANTHER" id="PTHR31356:SF66">
    <property type="entry name" value="CATALASE-PEROXIDASE"/>
    <property type="match status" value="1"/>
</dbReference>
<comment type="caution">
    <text evidence="9">The sequence shown here is derived from an EMBL/GenBank/DDBJ whole genome shotgun (WGS) entry which is preliminary data.</text>
</comment>
<dbReference type="Gene3D" id="1.10.520.10">
    <property type="match status" value="1"/>
</dbReference>
<protein>
    <recommendedName>
        <fullName evidence="7">Peroxidase</fullName>
        <ecNumber evidence="7">1.11.1.-</ecNumber>
    </recommendedName>
</protein>
<dbReference type="PROSITE" id="PS00436">
    <property type="entry name" value="PEROXIDASE_2"/>
    <property type="match status" value="1"/>
</dbReference>
<dbReference type="GO" id="GO:0046872">
    <property type="term" value="F:metal ion binding"/>
    <property type="evidence" value="ECO:0007669"/>
    <property type="project" value="UniProtKB-UniRule"/>
</dbReference>
<dbReference type="GO" id="GO:0020037">
    <property type="term" value="F:heme binding"/>
    <property type="evidence" value="ECO:0007669"/>
    <property type="project" value="UniProtKB-UniRule"/>
</dbReference>
<keyword evidence="3" id="KW-0479">Metal-binding</keyword>
<feature type="non-terminal residue" evidence="9">
    <location>
        <position position="1"/>
    </location>
</feature>
<dbReference type="InterPro" id="IPR002016">
    <property type="entry name" value="Haem_peroxidase"/>
</dbReference>
<dbReference type="GO" id="GO:0000302">
    <property type="term" value="P:response to reactive oxygen species"/>
    <property type="evidence" value="ECO:0007669"/>
    <property type="project" value="TreeGrafter"/>
</dbReference>
<evidence type="ECO:0000256" key="5">
    <source>
        <dbReference type="ARBA" id="ARBA00023004"/>
    </source>
</evidence>
<evidence type="ECO:0000256" key="4">
    <source>
        <dbReference type="ARBA" id="ARBA00023002"/>
    </source>
</evidence>
<dbReference type="GO" id="GO:0042744">
    <property type="term" value="P:hydrogen peroxide catabolic process"/>
    <property type="evidence" value="ECO:0007669"/>
    <property type="project" value="TreeGrafter"/>
</dbReference>
<feature type="non-terminal residue" evidence="9">
    <location>
        <position position="206"/>
    </location>
</feature>
<dbReference type="GO" id="GO:0034599">
    <property type="term" value="P:cellular response to oxidative stress"/>
    <property type="evidence" value="ECO:0007669"/>
    <property type="project" value="InterPro"/>
</dbReference>
<dbReference type="InterPro" id="IPR010255">
    <property type="entry name" value="Haem_peroxidase_sf"/>
</dbReference>
<dbReference type="GO" id="GO:0004601">
    <property type="term" value="F:peroxidase activity"/>
    <property type="evidence" value="ECO:0007669"/>
    <property type="project" value="UniProtKB-KW"/>
</dbReference>
<evidence type="ECO:0000256" key="7">
    <source>
        <dbReference type="RuleBase" id="RU363051"/>
    </source>
</evidence>
<dbReference type="EMBL" id="ML986613">
    <property type="protein sequence ID" value="KAF2264738.1"/>
    <property type="molecule type" value="Genomic_DNA"/>
</dbReference>
<keyword evidence="1 7" id="KW-0575">Peroxidase</keyword>
<organism evidence="9 10">
    <name type="scientific">Lojkania enalia</name>
    <dbReference type="NCBI Taxonomy" id="147567"/>
    <lineage>
        <taxon>Eukaryota</taxon>
        <taxon>Fungi</taxon>
        <taxon>Dikarya</taxon>
        <taxon>Ascomycota</taxon>
        <taxon>Pezizomycotina</taxon>
        <taxon>Dothideomycetes</taxon>
        <taxon>Pleosporomycetidae</taxon>
        <taxon>Pleosporales</taxon>
        <taxon>Pleosporales incertae sedis</taxon>
        <taxon>Lojkania</taxon>
    </lineage>
</organism>
<evidence type="ECO:0000256" key="2">
    <source>
        <dbReference type="ARBA" id="ARBA00022617"/>
    </source>
</evidence>
<dbReference type="Proteomes" id="UP000800093">
    <property type="component" value="Unassembled WGS sequence"/>
</dbReference>
<evidence type="ECO:0000256" key="1">
    <source>
        <dbReference type="ARBA" id="ARBA00022559"/>
    </source>
</evidence>
<dbReference type="SUPFAM" id="SSF48113">
    <property type="entry name" value="Heme-dependent peroxidases"/>
    <property type="match status" value="1"/>
</dbReference>
<keyword evidence="10" id="KW-1185">Reference proteome</keyword>
<evidence type="ECO:0000313" key="9">
    <source>
        <dbReference type="EMBL" id="KAF2264738.1"/>
    </source>
</evidence>
<evidence type="ECO:0000256" key="3">
    <source>
        <dbReference type="ARBA" id="ARBA00022723"/>
    </source>
</evidence>
<reference evidence="10" key="1">
    <citation type="journal article" date="2020" name="Stud. Mycol.">
        <title>101 Dothideomycetes genomes: A test case for predicting lifestyles and emergence of pathogens.</title>
        <authorList>
            <person name="Haridas S."/>
            <person name="Albert R."/>
            <person name="Binder M."/>
            <person name="Bloem J."/>
            <person name="LaButti K."/>
            <person name="Salamov A."/>
            <person name="Andreopoulos B."/>
            <person name="Baker S."/>
            <person name="Barry K."/>
            <person name="Bills G."/>
            <person name="Bluhm B."/>
            <person name="Cannon C."/>
            <person name="Castanera R."/>
            <person name="Culley D."/>
            <person name="Daum C."/>
            <person name="Ezra D."/>
            <person name="Gonzalez J."/>
            <person name="Henrissat B."/>
            <person name="Kuo A."/>
            <person name="Liang C."/>
            <person name="Lipzen A."/>
            <person name="Lutzoni F."/>
            <person name="Magnuson J."/>
            <person name="Mondo S."/>
            <person name="Nolan M."/>
            <person name="Ohm R."/>
            <person name="Pangilinan J."/>
            <person name="Park H.-J."/>
            <person name="Ramirez L."/>
            <person name="Alfaro M."/>
            <person name="Sun H."/>
            <person name="Tritt A."/>
            <person name="Yoshinaga Y."/>
            <person name="Zwiers L.-H."/>
            <person name="Turgeon B."/>
            <person name="Goodwin S."/>
            <person name="Spatafora J."/>
            <person name="Crous P."/>
            <person name="Grigoriev I."/>
        </authorList>
    </citation>
    <scope>NUCLEOTIDE SEQUENCE [LARGE SCALE GENOMIC DNA]</scope>
    <source>
        <strain evidence="10">CBS 304.66</strain>
    </source>
</reference>
<proteinExistence type="inferred from homology"/>
<evidence type="ECO:0000313" key="10">
    <source>
        <dbReference type="Proteomes" id="UP000800093"/>
    </source>
</evidence>